<protein>
    <submittedName>
        <fullName evidence="1">Uncharacterized protein</fullName>
    </submittedName>
</protein>
<dbReference type="Proteomes" id="UP001152561">
    <property type="component" value="Unassembled WGS sequence"/>
</dbReference>
<evidence type="ECO:0000313" key="2">
    <source>
        <dbReference type="Proteomes" id="UP001152561"/>
    </source>
</evidence>
<reference evidence="2" key="1">
    <citation type="journal article" date="2023" name="Proc. Natl. Acad. Sci. U.S.A.">
        <title>Genomic and structural basis for evolution of tropane alkaloid biosynthesis.</title>
        <authorList>
            <person name="Wanga Y.-J."/>
            <person name="Taina T."/>
            <person name="Yua J.-Y."/>
            <person name="Lia J."/>
            <person name="Xua B."/>
            <person name="Chenc J."/>
            <person name="D'Auriad J.C."/>
            <person name="Huanga J.-P."/>
            <person name="Huanga S.-X."/>
        </authorList>
    </citation>
    <scope>NUCLEOTIDE SEQUENCE [LARGE SCALE GENOMIC DNA]</scope>
    <source>
        <strain evidence="2">cv. KIB-2019</strain>
    </source>
</reference>
<accession>A0A9Q1LXC3</accession>
<name>A0A9Q1LXC3_9SOLA</name>
<dbReference type="EMBL" id="JAJAGQ010000013">
    <property type="protein sequence ID" value="KAJ8544675.1"/>
    <property type="molecule type" value="Genomic_DNA"/>
</dbReference>
<evidence type="ECO:0000313" key="1">
    <source>
        <dbReference type="EMBL" id="KAJ8544675.1"/>
    </source>
</evidence>
<organism evidence="1 2">
    <name type="scientific">Anisodus acutangulus</name>
    <dbReference type="NCBI Taxonomy" id="402998"/>
    <lineage>
        <taxon>Eukaryota</taxon>
        <taxon>Viridiplantae</taxon>
        <taxon>Streptophyta</taxon>
        <taxon>Embryophyta</taxon>
        <taxon>Tracheophyta</taxon>
        <taxon>Spermatophyta</taxon>
        <taxon>Magnoliopsida</taxon>
        <taxon>eudicotyledons</taxon>
        <taxon>Gunneridae</taxon>
        <taxon>Pentapetalae</taxon>
        <taxon>asterids</taxon>
        <taxon>lamiids</taxon>
        <taxon>Solanales</taxon>
        <taxon>Solanaceae</taxon>
        <taxon>Solanoideae</taxon>
        <taxon>Hyoscyameae</taxon>
        <taxon>Anisodus</taxon>
    </lineage>
</organism>
<gene>
    <name evidence="1" type="ORF">K7X08_017258</name>
</gene>
<keyword evidence="2" id="KW-1185">Reference proteome</keyword>
<proteinExistence type="predicted"/>
<comment type="caution">
    <text evidence="1">The sequence shown here is derived from an EMBL/GenBank/DDBJ whole genome shotgun (WGS) entry which is preliminary data.</text>
</comment>
<sequence>MEANLDIVQGQLAYSEASRARLRSRCEKLQCLRAADKHSASLLRDLAVIESHRDAFKETLENKLDLSSALTEAEVDIAAANSMMEDLQDS</sequence>
<dbReference type="AlphaFoldDB" id="A0A9Q1LXC3"/>